<dbReference type="EMBL" id="CAICTM010000169">
    <property type="protein sequence ID" value="CAB9503595.1"/>
    <property type="molecule type" value="Genomic_DNA"/>
</dbReference>
<name>A0A9N8DKG1_9STRA</name>
<feature type="region of interest" description="Disordered" evidence="1">
    <location>
        <begin position="89"/>
        <end position="126"/>
    </location>
</feature>
<keyword evidence="2" id="KW-0812">Transmembrane</keyword>
<organism evidence="3 4">
    <name type="scientific">Seminavis robusta</name>
    <dbReference type="NCBI Taxonomy" id="568900"/>
    <lineage>
        <taxon>Eukaryota</taxon>
        <taxon>Sar</taxon>
        <taxon>Stramenopiles</taxon>
        <taxon>Ochrophyta</taxon>
        <taxon>Bacillariophyta</taxon>
        <taxon>Bacillariophyceae</taxon>
        <taxon>Bacillariophycidae</taxon>
        <taxon>Naviculales</taxon>
        <taxon>Naviculaceae</taxon>
        <taxon>Seminavis</taxon>
    </lineage>
</organism>
<accession>A0A9N8DKG1</accession>
<keyword evidence="4" id="KW-1185">Reference proteome</keyword>
<keyword evidence="2" id="KW-0472">Membrane</keyword>
<gene>
    <name evidence="3" type="ORF">SEMRO_170_G075530.1</name>
</gene>
<comment type="caution">
    <text evidence="3">The sequence shown here is derived from an EMBL/GenBank/DDBJ whole genome shotgun (WGS) entry which is preliminary data.</text>
</comment>
<dbReference type="Proteomes" id="UP001153069">
    <property type="component" value="Unassembled WGS sequence"/>
</dbReference>
<dbReference type="AlphaFoldDB" id="A0A9N8DKG1"/>
<protein>
    <submittedName>
        <fullName evidence="3">Uncharacterized protein</fullName>
    </submittedName>
</protein>
<feature type="transmembrane region" description="Helical" evidence="2">
    <location>
        <begin position="26"/>
        <end position="50"/>
    </location>
</feature>
<sequence length="657" mass="75360">MTQFGSSSSSSSMVSLRAKKHKSKKVSLFCILSTLLAISISTLLLFLRFYDASTRSSALQLQQEHPEQLLLPTPQQRKTVQQLEQEEYMRTGRKPKGMDPHYSQRQIQKKKQAEQEDEEEEEEEDALLMPKEEKAFSNFAKVTRKTKSSVTNPPTTTTKPLRQKKTHFFQDFPPQEKSDHQDHVMPDPNPGAQTATTATAIAAKNINQNLRNKPYIFPKTITPLLHPTSAPLELFDAPTIHFMNISQVSMQDSFSASWFQRKQEFMDMPLDKIMICEDAAWEAWKSFPERLRMTVDVLDFSVEHLSKWWKFMTFWKTDVAYETLMSRLHTYIVRGKNYPTPPQQPMLAETLSMIAFQPYLHKTEQVRHYNLTVVSLAATIESIRRAQMGRVVVVGLVDNGQQIAQDAFSYLAKHVPDMTHTQNAHGIITHIGHLQVAYAPGSKTIAKSKHLAKNIPRTVLFGTRLALELGNKPKDQLQPNETEYVETWLGKGDPSYWKYLYLTEPDTLLNARSIPQLKAQADQGRVLAPHRLQPIPHESDLQGLANKFRYLNQANGFDHVWELDVVDEHDVCCDEQQGPDHKPGKTDFEDCGTWWYMCGFKKDFNDKSLGDVHERLRPYQFMKLKQGTGLTLLSGNLFGRRCFPAKKSFCKPPYVKD</sequence>
<proteinExistence type="predicted"/>
<evidence type="ECO:0000313" key="4">
    <source>
        <dbReference type="Proteomes" id="UP001153069"/>
    </source>
</evidence>
<feature type="compositionally biased region" description="Acidic residues" evidence="1">
    <location>
        <begin position="115"/>
        <end position="126"/>
    </location>
</feature>
<evidence type="ECO:0000313" key="3">
    <source>
        <dbReference type="EMBL" id="CAB9503595.1"/>
    </source>
</evidence>
<evidence type="ECO:0000256" key="1">
    <source>
        <dbReference type="SAM" id="MobiDB-lite"/>
    </source>
</evidence>
<reference evidence="3" key="1">
    <citation type="submission" date="2020-06" db="EMBL/GenBank/DDBJ databases">
        <authorList>
            <consortium name="Plant Systems Biology data submission"/>
        </authorList>
    </citation>
    <scope>NUCLEOTIDE SEQUENCE</scope>
    <source>
        <strain evidence="3">D6</strain>
    </source>
</reference>
<evidence type="ECO:0000256" key="2">
    <source>
        <dbReference type="SAM" id="Phobius"/>
    </source>
</evidence>
<keyword evidence="2" id="KW-1133">Transmembrane helix</keyword>